<evidence type="ECO:0000313" key="2">
    <source>
        <dbReference type="Proteomes" id="UP000275846"/>
    </source>
</evidence>
<organism evidence="3">
    <name type="scientific">Schistocephalus solidus</name>
    <name type="common">Tapeworm</name>
    <dbReference type="NCBI Taxonomy" id="70667"/>
    <lineage>
        <taxon>Eukaryota</taxon>
        <taxon>Metazoa</taxon>
        <taxon>Spiralia</taxon>
        <taxon>Lophotrochozoa</taxon>
        <taxon>Platyhelminthes</taxon>
        <taxon>Cestoda</taxon>
        <taxon>Eucestoda</taxon>
        <taxon>Diphyllobothriidea</taxon>
        <taxon>Diphyllobothriidae</taxon>
        <taxon>Schistocephalus</taxon>
    </lineage>
</organism>
<proteinExistence type="predicted"/>
<evidence type="ECO:0000313" key="3">
    <source>
        <dbReference type="WBParaSite" id="SSLN_0001445401-mRNA-1"/>
    </source>
</evidence>
<dbReference type="AlphaFoldDB" id="A0A183TBS4"/>
<gene>
    <name evidence="1" type="ORF">SSLN_LOCUS13922</name>
</gene>
<sequence length="97" mass="10545">MVALTTIQVYFAIVINDRRLISTAVRHAVPRFSEEKQDLGGGGNCDVISWPAVPGSVSFSHTSYPALVASRQEIRPTSLVDGVNTPARLRHSTLLDI</sequence>
<accession>A0A183TBS4</accession>
<protein>
    <submittedName>
        <fullName evidence="3">Secreted protein</fullName>
    </submittedName>
</protein>
<keyword evidence="2" id="KW-1185">Reference proteome</keyword>
<name>A0A183TBS4_SCHSO</name>
<reference evidence="1 2" key="2">
    <citation type="submission" date="2018-11" db="EMBL/GenBank/DDBJ databases">
        <authorList>
            <consortium name="Pathogen Informatics"/>
        </authorList>
    </citation>
    <scope>NUCLEOTIDE SEQUENCE [LARGE SCALE GENOMIC DNA]</scope>
    <source>
        <strain evidence="1 2">NST_G2</strain>
    </source>
</reference>
<evidence type="ECO:0000313" key="1">
    <source>
        <dbReference type="EMBL" id="VDM00308.1"/>
    </source>
</evidence>
<reference evidence="3" key="1">
    <citation type="submission" date="2016-06" db="UniProtKB">
        <authorList>
            <consortium name="WormBaseParasite"/>
        </authorList>
    </citation>
    <scope>IDENTIFICATION</scope>
</reference>
<dbReference type="EMBL" id="UYSU01038478">
    <property type="protein sequence ID" value="VDM00308.1"/>
    <property type="molecule type" value="Genomic_DNA"/>
</dbReference>
<dbReference type="WBParaSite" id="SSLN_0001445401-mRNA-1">
    <property type="protein sequence ID" value="SSLN_0001445401-mRNA-1"/>
    <property type="gene ID" value="SSLN_0001445401"/>
</dbReference>
<dbReference type="Proteomes" id="UP000275846">
    <property type="component" value="Unassembled WGS sequence"/>
</dbReference>